<sequence>MPEQKGAAVKVAHLYRMVMEKHVCPYGLKSKWLLERHGYQVDDHWLTTREETDSFKAEHDVKTTPQTFIGGERIGGFDQLNEWLTGHKVDPNKPTYTPVLVIFGICALMAVAMSFAAYGTVFSWRGIEWFAAFSMCVLAVQKLRDIESFSSSFLNYDQLAKRWVPYAYAYPFAEAAAGVLMVAGGVFGLIGAPIALFAGTVGAASVFKAVYLDKRELKCACVGGNSNVPLGFVSLTENLVMMAMGIWMLLKPWV</sequence>
<dbReference type="AlphaFoldDB" id="A0A371RLZ6"/>
<dbReference type="Pfam" id="PF07291">
    <property type="entry name" value="MauE"/>
    <property type="match status" value="1"/>
</dbReference>
<organism evidence="10 11">
    <name type="scientific">Parvularcula marina</name>
    <dbReference type="NCBI Taxonomy" id="2292771"/>
    <lineage>
        <taxon>Bacteria</taxon>
        <taxon>Pseudomonadati</taxon>
        <taxon>Pseudomonadota</taxon>
        <taxon>Alphaproteobacteria</taxon>
        <taxon>Parvularculales</taxon>
        <taxon>Parvularculaceae</taxon>
        <taxon>Parvularcula</taxon>
    </lineage>
</organism>
<keyword evidence="5 8" id="KW-0812">Transmembrane</keyword>
<feature type="transmembrane region" description="Helical" evidence="8">
    <location>
        <begin position="96"/>
        <end position="118"/>
    </location>
</feature>
<comment type="caution">
    <text evidence="10">The sequence shown here is derived from an EMBL/GenBank/DDBJ whole genome shotgun (WGS) entry which is preliminary data.</text>
</comment>
<dbReference type="GO" id="GO:0016020">
    <property type="term" value="C:membrane"/>
    <property type="evidence" value="ECO:0007669"/>
    <property type="project" value="UniProtKB-SubCell"/>
</dbReference>
<evidence type="ECO:0000313" key="10">
    <source>
        <dbReference type="EMBL" id="RFB06454.1"/>
    </source>
</evidence>
<evidence type="ECO:0000256" key="6">
    <source>
        <dbReference type="ARBA" id="ARBA00022989"/>
    </source>
</evidence>
<gene>
    <name evidence="10" type="ORF">DX908_11815</name>
</gene>
<dbReference type="SUPFAM" id="SSF52833">
    <property type="entry name" value="Thioredoxin-like"/>
    <property type="match status" value="1"/>
</dbReference>
<dbReference type="InterPro" id="IPR009908">
    <property type="entry name" value="Methylamine_util_MauE"/>
</dbReference>
<evidence type="ECO:0000259" key="9">
    <source>
        <dbReference type="Pfam" id="PF07291"/>
    </source>
</evidence>
<evidence type="ECO:0000256" key="7">
    <source>
        <dbReference type="ARBA" id="ARBA00023136"/>
    </source>
</evidence>
<comment type="subcellular location">
    <subcellularLocation>
        <location evidence="2">Membrane</location>
        <topology evidence="2">Multi-pass membrane protein</topology>
    </subcellularLocation>
</comment>
<dbReference type="EMBL" id="QUQO01000001">
    <property type="protein sequence ID" value="RFB06454.1"/>
    <property type="molecule type" value="Genomic_DNA"/>
</dbReference>
<evidence type="ECO:0000256" key="2">
    <source>
        <dbReference type="ARBA" id="ARBA00004141"/>
    </source>
</evidence>
<dbReference type="InParanoid" id="A0A371RLZ6"/>
<keyword evidence="7 8" id="KW-0472">Membrane</keyword>
<evidence type="ECO:0000256" key="3">
    <source>
        <dbReference type="ARBA" id="ARBA00004856"/>
    </source>
</evidence>
<evidence type="ECO:0000256" key="4">
    <source>
        <dbReference type="ARBA" id="ARBA00019078"/>
    </source>
</evidence>
<reference evidence="10 11" key="1">
    <citation type="submission" date="2018-08" db="EMBL/GenBank/DDBJ databases">
        <title>Parvularcula sp. SM1705, isolated from surface water of the South Sea China.</title>
        <authorList>
            <person name="Sun L."/>
        </authorList>
    </citation>
    <scope>NUCLEOTIDE SEQUENCE [LARGE SCALE GENOMIC DNA]</scope>
    <source>
        <strain evidence="10 11">SM1705</strain>
    </source>
</reference>
<keyword evidence="11" id="KW-1185">Reference proteome</keyword>
<accession>A0A371RLZ6</accession>
<proteinExistence type="predicted"/>
<dbReference type="PROSITE" id="PS51354">
    <property type="entry name" value="GLUTAREDOXIN_2"/>
    <property type="match status" value="1"/>
</dbReference>
<comment type="pathway">
    <text evidence="3">One-carbon metabolism; methylamine degradation.</text>
</comment>
<feature type="domain" description="Methylamine utilisation protein MauE" evidence="9">
    <location>
        <begin position="127"/>
        <end position="250"/>
    </location>
</feature>
<dbReference type="InterPro" id="IPR036249">
    <property type="entry name" value="Thioredoxin-like_sf"/>
</dbReference>
<dbReference type="Proteomes" id="UP000264589">
    <property type="component" value="Unassembled WGS sequence"/>
</dbReference>
<evidence type="ECO:0000256" key="8">
    <source>
        <dbReference type="SAM" id="Phobius"/>
    </source>
</evidence>
<evidence type="ECO:0000313" key="11">
    <source>
        <dbReference type="Proteomes" id="UP000264589"/>
    </source>
</evidence>
<feature type="transmembrane region" description="Helical" evidence="8">
    <location>
        <begin position="228"/>
        <end position="250"/>
    </location>
</feature>
<protein>
    <recommendedName>
        <fullName evidence="4">Methylamine utilization protein MauE</fullName>
    </recommendedName>
</protein>
<dbReference type="Gene3D" id="3.40.30.10">
    <property type="entry name" value="Glutaredoxin"/>
    <property type="match status" value="1"/>
</dbReference>
<evidence type="ECO:0000256" key="1">
    <source>
        <dbReference type="ARBA" id="ARBA00003475"/>
    </source>
</evidence>
<dbReference type="OrthoDB" id="527973at2"/>
<feature type="transmembrane region" description="Helical" evidence="8">
    <location>
        <begin position="189"/>
        <end position="207"/>
    </location>
</feature>
<evidence type="ECO:0000256" key="5">
    <source>
        <dbReference type="ARBA" id="ARBA00022692"/>
    </source>
</evidence>
<comment type="function">
    <text evidence="1">May be specifically involved in the processing, transport, and/or maturation of the MADH beta-subunit.</text>
</comment>
<dbReference type="GO" id="GO:0030416">
    <property type="term" value="P:methylamine metabolic process"/>
    <property type="evidence" value="ECO:0007669"/>
    <property type="project" value="InterPro"/>
</dbReference>
<keyword evidence="6 8" id="KW-1133">Transmembrane helix</keyword>
<name>A0A371RLZ6_9PROT</name>